<sequence>MGLYLSSSSGQIHEYAITFDDEVTFLSDSKWNIVKIIYLVCRYLMFPFVITNIFRKFPTTSNGTFTRAASDFLQFGLSLEACKSYFSFNLFAGTTIIICAERKETPNRLSPSAKHQSAVMFLVRTYAIWNRSKAALIIIVVNFTAFFVPIVVILVFFNSAVTVIPVSGITSCDDVSQSHIIVWSYIILVIGETDITWVQYTLSGIPCGAGLSSSMQSNSDWMEAEERVKELHRRAKGEKKNAA</sequence>
<feature type="transmembrane region" description="Helical" evidence="1">
    <location>
        <begin position="134"/>
        <end position="157"/>
    </location>
</feature>
<keyword evidence="1" id="KW-0472">Membrane</keyword>
<protein>
    <recommendedName>
        <fullName evidence="2">DUF6533 domain-containing protein</fullName>
    </recommendedName>
</protein>
<accession>A0A0C9U1G7</accession>
<dbReference type="InterPro" id="IPR045340">
    <property type="entry name" value="DUF6533"/>
</dbReference>
<gene>
    <name evidence="3" type="ORF">PAXINDRAFT_100627</name>
</gene>
<keyword evidence="4" id="KW-1185">Reference proteome</keyword>
<evidence type="ECO:0000313" key="4">
    <source>
        <dbReference type="Proteomes" id="UP000053647"/>
    </source>
</evidence>
<reference evidence="3 4" key="1">
    <citation type="submission" date="2014-06" db="EMBL/GenBank/DDBJ databases">
        <authorList>
            <consortium name="DOE Joint Genome Institute"/>
            <person name="Kuo A."/>
            <person name="Kohler A."/>
            <person name="Nagy L.G."/>
            <person name="Floudas D."/>
            <person name="Copeland A."/>
            <person name="Barry K.W."/>
            <person name="Cichocki N."/>
            <person name="Veneault-Fourrey C."/>
            <person name="LaButti K."/>
            <person name="Lindquist E.A."/>
            <person name="Lipzen A."/>
            <person name="Lundell T."/>
            <person name="Morin E."/>
            <person name="Murat C."/>
            <person name="Sun H."/>
            <person name="Tunlid A."/>
            <person name="Henrissat B."/>
            <person name="Grigoriev I.V."/>
            <person name="Hibbett D.S."/>
            <person name="Martin F."/>
            <person name="Nordberg H.P."/>
            <person name="Cantor M.N."/>
            <person name="Hua S.X."/>
        </authorList>
    </citation>
    <scope>NUCLEOTIDE SEQUENCE [LARGE SCALE GENOMIC DNA]</scope>
    <source>
        <strain evidence="3 4">ATCC 200175</strain>
    </source>
</reference>
<dbReference type="Proteomes" id="UP000053647">
    <property type="component" value="Unassembled WGS sequence"/>
</dbReference>
<proteinExistence type="predicted"/>
<keyword evidence="1" id="KW-1133">Transmembrane helix</keyword>
<evidence type="ECO:0000256" key="1">
    <source>
        <dbReference type="SAM" id="Phobius"/>
    </source>
</evidence>
<reference evidence="4" key="2">
    <citation type="submission" date="2015-01" db="EMBL/GenBank/DDBJ databases">
        <title>Evolutionary Origins and Diversification of the Mycorrhizal Mutualists.</title>
        <authorList>
            <consortium name="DOE Joint Genome Institute"/>
            <consortium name="Mycorrhizal Genomics Consortium"/>
            <person name="Kohler A."/>
            <person name="Kuo A."/>
            <person name="Nagy L.G."/>
            <person name="Floudas D."/>
            <person name="Copeland A."/>
            <person name="Barry K.W."/>
            <person name="Cichocki N."/>
            <person name="Veneault-Fourrey C."/>
            <person name="LaButti K."/>
            <person name="Lindquist E.A."/>
            <person name="Lipzen A."/>
            <person name="Lundell T."/>
            <person name="Morin E."/>
            <person name="Murat C."/>
            <person name="Riley R."/>
            <person name="Ohm R."/>
            <person name="Sun H."/>
            <person name="Tunlid A."/>
            <person name="Henrissat B."/>
            <person name="Grigoriev I.V."/>
            <person name="Hibbett D.S."/>
            <person name="Martin F."/>
        </authorList>
    </citation>
    <scope>NUCLEOTIDE SEQUENCE [LARGE SCALE GENOMIC DNA]</scope>
    <source>
        <strain evidence="4">ATCC 200175</strain>
    </source>
</reference>
<dbReference type="OrthoDB" id="3350812at2759"/>
<feature type="domain" description="DUF6533" evidence="2">
    <location>
        <begin position="9"/>
        <end position="46"/>
    </location>
</feature>
<dbReference type="HOGENOM" id="CLU_089392_0_0_1"/>
<organism evidence="3 4">
    <name type="scientific">Paxillus involutus ATCC 200175</name>
    <dbReference type="NCBI Taxonomy" id="664439"/>
    <lineage>
        <taxon>Eukaryota</taxon>
        <taxon>Fungi</taxon>
        <taxon>Dikarya</taxon>
        <taxon>Basidiomycota</taxon>
        <taxon>Agaricomycotina</taxon>
        <taxon>Agaricomycetes</taxon>
        <taxon>Agaricomycetidae</taxon>
        <taxon>Boletales</taxon>
        <taxon>Paxilineae</taxon>
        <taxon>Paxillaceae</taxon>
        <taxon>Paxillus</taxon>
    </lineage>
</organism>
<feature type="transmembrane region" description="Helical" evidence="1">
    <location>
        <begin position="36"/>
        <end position="54"/>
    </location>
</feature>
<evidence type="ECO:0000259" key="2">
    <source>
        <dbReference type="Pfam" id="PF20151"/>
    </source>
</evidence>
<dbReference type="EMBL" id="KN819351">
    <property type="protein sequence ID" value="KIJ13532.1"/>
    <property type="molecule type" value="Genomic_DNA"/>
</dbReference>
<dbReference type="Pfam" id="PF20151">
    <property type="entry name" value="DUF6533"/>
    <property type="match status" value="1"/>
</dbReference>
<keyword evidence="1" id="KW-0812">Transmembrane</keyword>
<evidence type="ECO:0000313" key="3">
    <source>
        <dbReference type="EMBL" id="KIJ13532.1"/>
    </source>
</evidence>
<dbReference type="AlphaFoldDB" id="A0A0C9U1G7"/>
<name>A0A0C9U1G7_PAXIN</name>